<name>A0A7N6C1G9_ANATE</name>
<sequence>MRAPGCAEAAGYLSMPRLDNTPMCLQERVHHFVLRAPADVADVRGRGCHIPLITFLHGSLASYVLSPDVQHVRNCPIDCASIYHNGVRRSGLYTVVPSLAGMPVQVYCDMDTDGGGWTVIQRRVDGSVSFDRNWRDYRDGFGDLHSEFWLGNDHIHDLSTQGDYSLRIDLEDWSHKHKHALYQSFLVEDEEHQYRLHLSGFSGTVQDSFSWYHDKQGFSTPDSGNICAEISHSGWWYNQCFYANLNGVYYRVSRGPLGPDGIVWHSWRDSDYYSLRKVSMMIRPHSFRTRLSP</sequence>
<evidence type="ECO:0000313" key="4">
    <source>
        <dbReference type="Proteomes" id="UP000265040"/>
    </source>
</evidence>
<evidence type="ECO:0000259" key="2">
    <source>
        <dbReference type="PROSITE" id="PS51406"/>
    </source>
</evidence>
<protein>
    <recommendedName>
        <fullName evidence="2">Fibrinogen C-terminal domain-containing protein</fullName>
    </recommendedName>
</protein>
<dbReference type="GO" id="GO:0005615">
    <property type="term" value="C:extracellular space"/>
    <property type="evidence" value="ECO:0007669"/>
    <property type="project" value="TreeGrafter"/>
</dbReference>
<reference evidence="3" key="2">
    <citation type="submission" date="2025-08" db="UniProtKB">
        <authorList>
            <consortium name="Ensembl"/>
        </authorList>
    </citation>
    <scope>IDENTIFICATION</scope>
</reference>
<dbReference type="Gene3D" id="3.90.215.10">
    <property type="entry name" value="Gamma Fibrinogen, chain A, domain 1"/>
    <property type="match status" value="1"/>
</dbReference>
<dbReference type="InterPro" id="IPR020837">
    <property type="entry name" value="Fibrinogen_CS"/>
</dbReference>
<dbReference type="InterPro" id="IPR014716">
    <property type="entry name" value="Fibrinogen_a/b/g_C_1"/>
</dbReference>
<dbReference type="NCBIfam" id="NF040941">
    <property type="entry name" value="GGGWT_bact"/>
    <property type="match status" value="1"/>
</dbReference>
<dbReference type="FunFam" id="3.90.215.10:FF:000001">
    <property type="entry name" value="Tenascin isoform 1"/>
    <property type="match status" value="1"/>
</dbReference>
<dbReference type="Proteomes" id="UP000265040">
    <property type="component" value="Chromosome 24"/>
</dbReference>
<dbReference type="InterPro" id="IPR036056">
    <property type="entry name" value="Fibrinogen-like_C"/>
</dbReference>
<dbReference type="InterPro" id="IPR002181">
    <property type="entry name" value="Fibrinogen_a/b/g_C_dom"/>
</dbReference>
<dbReference type="AlphaFoldDB" id="A0A7N6C1G9"/>
<dbReference type="PANTHER" id="PTHR19143">
    <property type="entry name" value="FIBRINOGEN/TENASCIN/ANGIOPOEITIN"/>
    <property type="match status" value="1"/>
</dbReference>
<dbReference type="InterPro" id="IPR050373">
    <property type="entry name" value="Fibrinogen_C-term_domain"/>
</dbReference>
<evidence type="ECO:0000313" key="3">
    <source>
        <dbReference type="Ensembl" id="ENSATEP00000071228.1"/>
    </source>
</evidence>
<proteinExistence type="predicted"/>
<dbReference type="CDD" id="cd00087">
    <property type="entry name" value="FReD"/>
    <property type="match status" value="1"/>
</dbReference>
<keyword evidence="1" id="KW-1015">Disulfide bond</keyword>
<organism evidence="3 4">
    <name type="scientific">Anabas testudineus</name>
    <name type="common">Climbing perch</name>
    <name type="synonym">Anthias testudineus</name>
    <dbReference type="NCBI Taxonomy" id="64144"/>
    <lineage>
        <taxon>Eukaryota</taxon>
        <taxon>Metazoa</taxon>
        <taxon>Chordata</taxon>
        <taxon>Craniata</taxon>
        <taxon>Vertebrata</taxon>
        <taxon>Euteleostomi</taxon>
        <taxon>Actinopterygii</taxon>
        <taxon>Neopterygii</taxon>
        <taxon>Teleostei</taxon>
        <taxon>Neoteleostei</taxon>
        <taxon>Acanthomorphata</taxon>
        <taxon>Anabantaria</taxon>
        <taxon>Anabantiformes</taxon>
        <taxon>Anabantoidei</taxon>
        <taxon>Anabantidae</taxon>
        <taxon>Anabas</taxon>
    </lineage>
</organism>
<dbReference type="SUPFAM" id="SSF56496">
    <property type="entry name" value="Fibrinogen C-terminal domain-like"/>
    <property type="match status" value="1"/>
</dbReference>
<dbReference type="PROSITE" id="PS00514">
    <property type="entry name" value="FIBRINOGEN_C_1"/>
    <property type="match status" value="1"/>
</dbReference>
<reference evidence="3" key="3">
    <citation type="submission" date="2025-09" db="UniProtKB">
        <authorList>
            <consortium name="Ensembl"/>
        </authorList>
    </citation>
    <scope>IDENTIFICATION</scope>
</reference>
<dbReference type="SMART" id="SM00186">
    <property type="entry name" value="FBG"/>
    <property type="match status" value="1"/>
</dbReference>
<dbReference type="Pfam" id="PF00147">
    <property type="entry name" value="Fibrinogen_C"/>
    <property type="match status" value="1"/>
</dbReference>
<evidence type="ECO:0000256" key="1">
    <source>
        <dbReference type="ARBA" id="ARBA00023157"/>
    </source>
</evidence>
<reference evidence="3" key="1">
    <citation type="submission" date="2021-04" db="EMBL/GenBank/DDBJ databases">
        <authorList>
            <consortium name="Wellcome Sanger Institute Data Sharing"/>
        </authorList>
    </citation>
    <scope>NUCLEOTIDE SEQUENCE [LARGE SCALE GENOMIC DNA]</scope>
</reference>
<dbReference type="Ensembl" id="ENSATET00000058654.1">
    <property type="protein sequence ID" value="ENSATEP00000071228.1"/>
    <property type="gene ID" value="ENSATEG00000009730.3"/>
</dbReference>
<dbReference type="PROSITE" id="PS51406">
    <property type="entry name" value="FIBRINOGEN_C_2"/>
    <property type="match status" value="1"/>
</dbReference>
<keyword evidence="4" id="KW-1185">Reference proteome</keyword>
<dbReference type="PANTHER" id="PTHR19143:SF466">
    <property type="entry name" value="FIBRINOGEN C-TERMINAL DOMAIN-CONTAINING PROTEIN"/>
    <property type="match status" value="1"/>
</dbReference>
<accession>A0A7N6C1G9</accession>
<dbReference type="GeneTree" id="ENSGT00940000164041"/>
<feature type="domain" description="Fibrinogen C-terminal" evidence="2">
    <location>
        <begin position="70"/>
        <end position="286"/>
    </location>
</feature>